<dbReference type="OrthoDB" id="9989298at2"/>
<evidence type="ECO:0000313" key="1">
    <source>
        <dbReference type="EMBL" id="RDB31502.1"/>
    </source>
</evidence>
<gene>
    <name evidence="1" type="ORF">HAT2_00376</name>
</gene>
<dbReference type="RefSeq" id="WP_147267480.1">
    <property type="nucleotide sequence ID" value="NZ_QQBG01000013.1"/>
</dbReference>
<accession>A0A369KD20</accession>
<comment type="caution">
    <text evidence="1">The sequence shown here is derived from an EMBL/GenBank/DDBJ whole genome shotgun (WGS) entry which is preliminary data.</text>
</comment>
<name>A0A369KD20_9BACT</name>
<proteinExistence type="predicted"/>
<reference evidence="1 2" key="1">
    <citation type="submission" date="2018-07" db="EMBL/GenBank/DDBJ databases">
        <title>Comparative genomics of the Candidatus Parilichlamydiaceae reveals evidence of convergent evolution and genome reduction in the phylum Chlamydiae.</title>
        <authorList>
            <person name="Taylor-Brown A."/>
            <person name="Polkinghorne A."/>
        </authorList>
    </citation>
    <scope>NUCLEOTIDE SEQUENCE [LARGE SCALE GENOMIC DNA]</scope>
    <source>
        <strain evidence="1 2">Hat2</strain>
    </source>
</reference>
<organism evidence="1 2">
    <name type="scientific">Candidatus Similichlamydia laticola</name>
    <dbReference type="NCBI Taxonomy" id="2170265"/>
    <lineage>
        <taxon>Bacteria</taxon>
        <taxon>Pseudomonadati</taxon>
        <taxon>Chlamydiota</taxon>
        <taxon>Chlamydiia</taxon>
        <taxon>Parachlamydiales</taxon>
        <taxon>Candidatus Parilichlamydiaceae</taxon>
        <taxon>Candidatus Similichlamydia</taxon>
    </lineage>
</organism>
<keyword evidence="2" id="KW-1185">Reference proteome</keyword>
<dbReference type="AlphaFoldDB" id="A0A369KD20"/>
<sequence length="480" mass="53020">MRLFPAFLLRTVLLSFLFICLVPNAMLAGSVFLPSLIESIQNFGCCEPILEEIESESSITGEDTLENKVIESGERSVFLDINPLASSDLTPGTTVCSDLEASQPSAFEKAPRFPGLFVHCLVGEEEGYDLIQGQDKDALVLPSGERAPGSGGEHLEAESCSRCNEDTISTSALWHVFSSQEDDLEEIGIAAVPPLISEGQCIPLEWEDDLKVEGSCTEEIIPVSTSDKWHIVSSQNDDLEECGCAVEAAPPLIPEGQCTPSEQEDDLEVEGSCTEEIVSTTALDRWHVVSSQVETDPYLDSNEPCMTLEQENDLKTEVGPCAEGIVSTSVSDQWHVTSTSKGDSSLLMLNGFNFPLEQAKDEETLLKWCKRAALDEKVLIVVLGNAERYFKRFEYSGLAHLAKTCHLVSSTVSAISQTCQFDCSFPVTGIMICPEFNEEVDGIFLEWLMIYPGQQLFIDLMNKQVDLHRFFLHLRLHRSR</sequence>
<evidence type="ECO:0000313" key="2">
    <source>
        <dbReference type="Proteomes" id="UP000253816"/>
    </source>
</evidence>
<protein>
    <submittedName>
        <fullName evidence="1">Uncharacterized protein</fullName>
    </submittedName>
</protein>
<dbReference type="Proteomes" id="UP000253816">
    <property type="component" value="Unassembled WGS sequence"/>
</dbReference>
<dbReference type="EMBL" id="QQBG01000013">
    <property type="protein sequence ID" value="RDB31502.1"/>
    <property type="molecule type" value="Genomic_DNA"/>
</dbReference>